<dbReference type="SUPFAM" id="SSF52507">
    <property type="entry name" value="Homo-oligomeric flavin-containing Cys decarboxylases, HFCD"/>
    <property type="match status" value="1"/>
</dbReference>
<dbReference type="EC" id="4.1.1.36" evidence="3"/>
<keyword evidence="3 4" id="KW-0285">Flavoprotein</keyword>
<organism evidence="7 8">
    <name type="scientific">Johnsonella ignava ATCC 51276</name>
    <dbReference type="NCBI Taxonomy" id="679200"/>
    <lineage>
        <taxon>Bacteria</taxon>
        <taxon>Bacillati</taxon>
        <taxon>Bacillota</taxon>
        <taxon>Clostridia</taxon>
        <taxon>Lachnospirales</taxon>
        <taxon>Lachnospiraceae</taxon>
        <taxon>Johnsonella</taxon>
    </lineage>
</organism>
<dbReference type="HAMAP" id="MF_02225">
    <property type="entry name" value="CoaBC"/>
    <property type="match status" value="1"/>
</dbReference>
<feature type="active site" description="Proton donor" evidence="3">
    <location>
        <position position="155"/>
    </location>
</feature>
<dbReference type="InterPro" id="IPR036551">
    <property type="entry name" value="Flavin_trans-like"/>
</dbReference>
<keyword evidence="3" id="KW-0479">Metal-binding</keyword>
<evidence type="ECO:0000256" key="3">
    <source>
        <dbReference type="HAMAP-Rule" id="MF_02225"/>
    </source>
</evidence>
<keyword evidence="3" id="KW-0511">Multifunctional enzyme</keyword>
<dbReference type="GO" id="GO:0010181">
    <property type="term" value="F:FMN binding"/>
    <property type="evidence" value="ECO:0007669"/>
    <property type="project" value="UniProtKB-UniRule"/>
</dbReference>
<dbReference type="InterPro" id="IPR005252">
    <property type="entry name" value="CoaBC"/>
</dbReference>
<comment type="function">
    <text evidence="3">Catalyzes two sequential steps in the biosynthesis of coenzyme A. In the first step cysteine is conjugated to 4'-phosphopantothenate to form 4-phosphopantothenoylcysteine. In the second step the latter compound is decarboxylated to form 4'-phosphopantotheine.</text>
</comment>
<comment type="catalytic activity">
    <reaction evidence="3 4">
        <text>(R)-4'-phosphopantothenate + L-cysteine + CTP = N-[(R)-4-phosphopantothenoyl]-L-cysteine + CMP + diphosphate + H(+)</text>
        <dbReference type="Rhea" id="RHEA:19397"/>
        <dbReference type="ChEBI" id="CHEBI:10986"/>
        <dbReference type="ChEBI" id="CHEBI:15378"/>
        <dbReference type="ChEBI" id="CHEBI:33019"/>
        <dbReference type="ChEBI" id="CHEBI:35235"/>
        <dbReference type="ChEBI" id="CHEBI:37563"/>
        <dbReference type="ChEBI" id="CHEBI:59458"/>
        <dbReference type="ChEBI" id="CHEBI:60377"/>
        <dbReference type="EC" id="6.3.2.5"/>
    </reaction>
</comment>
<comment type="catalytic activity">
    <reaction evidence="3 4">
        <text>N-[(R)-4-phosphopantothenoyl]-L-cysteine + H(+) = (R)-4'-phosphopantetheine + CO2</text>
        <dbReference type="Rhea" id="RHEA:16793"/>
        <dbReference type="ChEBI" id="CHEBI:15378"/>
        <dbReference type="ChEBI" id="CHEBI:16526"/>
        <dbReference type="ChEBI" id="CHEBI:59458"/>
        <dbReference type="ChEBI" id="CHEBI:61723"/>
        <dbReference type="EC" id="4.1.1.36"/>
    </reaction>
</comment>
<evidence type="ECO:0000256" key="2">
    <source>
        <dbReference type="ARBA" id="ARBA00023239"/>
    </source>
</evidence>
<name>G5GGC0_9FIRM</name>
<dbReference type="OrthoDB" id="9802554at2"/>
<feature type="domain" description="DNA/pantothenate metabolism flavoprotein C-terminal" evidence="6">
    <location>
        <begin position="184"/>
        <end position="398"/>
    </location>
</feature>
<dbReference type="HOGENOM" id="CLU_033319_0_1_9"/>
<proteinExistence type="inferred from homology"/>
<dbReference type="GO" id="GO:0046872">
    <property type="term" value="F:metal ion binding"/>
    <property type="evidence" value="ECO:0007669"/>
    <property type="project" value="UniProtKB-KW"/>
</dbReference>
<dbReference type="Pfam" id="PF04127">
    <property type="entry name" value="DFP"/>
    <property type="match status" value="1"/>
</dbReference>
<dbReference type="STRING" id="679200.HMPREF9333_00610"/>
<dbReference type="Proteomes" id="UP000003011">
    <property type="component" value="Unassembled WGS sequence"/>
</dbReference>
<feature type="binding site" evidence="3">
    <location>
        <position position="327"/>
    </location>
    <ligand>
        <name>CTP</name>
        <dbReference type="ChEBI" id="CHEBI:37563"/>
    </ligand>
</feature>
<dbReference type="EC" id="6.3.2.5" evidence="3"/>
<dbReference type="NCBIfam" id="TIGR00521">
    <property type="entry name" value="coaBC_dfp"/>
    <property type="match status" value="1"/>
</dbReference>
<dbReference type="Pfam" id="PF02441">
    <property type="entry name" value="Flavoprotein"/>
    <property type="match status" value="1"/>
</dbReference>
<dbReference type="Gene3D" id="3.40.50.1950">
    <property type="entry name" value="Flavin prenyltransferase-like"/>
    <property type="match status" value="1"/>
</dbReference>
<feature type="binding site" evidence="3">
    <location>
        <position position="345"/>
    </location>
    <ligand>
        <name>CTP</name>
        <dbReference type="ChEBI" id="CHEBI:37563"/>
    </ligand>
</feature>
<dbReference type="eggNOG" id="COG0452">
    <property type="taxonomic scope" value="Bacteria"/>
</dbReference>
<gene>
    <name evidence="3" type="primary">coaBC</name>
    <name evidence="7" type="ORF">HMPREF9333_00610</name>
</gene>
<dbReference type="GO" id="GO:0015937">
    <property type="term" value="P:coenzyme A biosynthetic process"/>
    <property type="evidence" value="ECO:0007669"/>
    <property type="project" value="UniProtKB-UniRule"/>
</dbReference>
<dbReference type="UniPathway" id="UPA00241">
    <property type="reaction ID" value="UER00353"/>
</dbReference>
<dbReference type="PANTHER" id="PTHR14359:SF6">
    <property type="entry name" value="PHOSPHOPANTOTHENOYLCYSTEINE DECARBOXYLASE"/>
    <property type="match status" value="1"/>
</dbReference>
<keyword evidence="3" id="KW-0460">Magnesium</keyword>
<dbReference type="GO" id="GO:0071513">
    <property type="term" value="C:phosphopantothenoylcysteine decarboxylase complex"/>
    <property type="evidence" value="ECO:0007669"/>
    <property type="project" value="TreeGrafter"/>
</dbReference>
<keyword evidence="8" id="KW-1185">Reference proteome</keyword>
<comment type="pathway">
    <text evidence="3 4">Cofactor biosynthesis; coenzyme A biosynthesis; CoA from (R)-pantothenate: step 2/5.</text>
</comment>
<feature type="binding site" evidence="3">
    <location>
        <position position="276"/>
    </location>
    <ligand>
        <name>CTP</name>
        <dbReference type="ChEBI" id="CHEBI:37563"/>
    </ligand>
</feature>
<feature type="region of interest" description="Phosphopantothenate--cysteine ligase" evidence="3">
    <location>
        <begin position="188"/>
        <end position="403"/>
    </location>
</feature>
<evidence type="ECO:0000313" key="7">
    <source>
        <dbReference type="EMBL" id="EHI56330.1"/>
    </source>
</evidence>
<feature type="binding site" evidence="3">
    <location>
        <position position="286"/>
    </location>
    <ligand>
        <name>CTP</name>
        <dbReference type="ChEBI" id="CHEBI:37563"/>
    </ligand>
</feature>
<dbReference type="AlphaFoldDB" id="G5GGC0"/>
<feature type="binding site" evidence="3">
    <location>
        <position position="341"/>
    </location>
    <ligand>
        <name>CTP</name>
        <dbReference type="ChEBI" id="CHEBI:37563"/>
    </ligand>
</feature>
<comment type="caution">
    <text evidence="7">The sequence shown here is derived from an EMBL/GenBank/DDBJ whole genome shotgun (WGS) entry which is preliminary data.</text>
</comment>
<dbReference type="InterPro" id="IPR007085">
    <property type="entry name" value="DNA/pantothenate-metab_flavo_C"/>
</dbReference>
<keyword evidence="3 4" id="KW-0436">Ligase</keyword>
<evidence type="ECO:0000259" key="6">
    <source>
        <dbReference type="Pfam" id="PF04127"/>
    </source>
</evidence>
<comment type="pathway">
    <text evidence="3 4">Cofactor biosynthesis; coenzyme A biosynthesis; CoA from (R)-pantothenate: step 3/5.</text>
</comment>
<sequence length="403" mass="43991">MFKNVILGVSGGIAAYKSAYLASMLVKLGAQVHVIMTKNACNFINPITFEALTSNKCITDTFDRNHDFKIEHVSLAKKADICVIAPATANTIGKLANGMADDMLTTTVLACKCPVIVAPAMNTSMYENRIVNANIEKLKSHGFIIINPAGGRLACGDIGVGKLPDPEEILENMLYEAGYKKDLLGKSVLVTAGPTREDIDPVRFISNHSTGKMGMELARAASQRGASVTLILGDTKLKAPLHVNCIKVVSALEMFNAVKTEYKNYDIIIKAAAVADYRPKYPASEKIKKTDTDGTVHNNLNLELEKTDDILEFLGNNKTKNQFLCGFSMETQDVVENSRKKLYKKNLDMIAANSIKEKGAGFGVDTNIITLITPSYDKQLGFMTKQETAHSILDEIIECTKRA</sequence>
<dbReference type="Gene3D" id="3.40.50.10300">
    <property type="entry name" value="CoaB-like"/>
    <property type="match status" value="1"/>
</dbReference>
<dbReference type="InterPro" id="IPR035929">
    <property type="entry name" value="CoaB-like_sf"/>
</dbReference>
<comment type="cofactor">
    <cofactor evidence="3">
        <name>FMN</name>
        <dbReference type="ChEBI" id="CHEBI:58210"/>
    </cofactor>
    <text evidence="3">Binds 1 FMN per subunit.</text>
</comment>
<comment type="function">
    <text evidence="4">Catalyzes two steps in the biosynthesis of coenzyme A. In the first step cysteine is conjugated to 4'-phosphopantothenate to form 4-phosphopantothenoylcysteine, in the latter compound is decarboxylated to form 4'-phosphopantotheine.</text>
</comment>
<evidence type="ECO:0000256" key="1">
    <source>
        <dbReference type="ARBA" id="ARBA00022793"/>
    </source>
</evidence>
<dbReference type="GO" id="GO:0004633">
    <property type="term" value="F:phosphopantothenoylcysteine decarboxylase activity"/>
    <property type="evidence" value="ECO:0007669"/>
    <property type="project" value="UniProtKB-UniRule"/>
</dbReference>
<feature type="region of interest" description="Phosphopantothenoylcysteine decarboxylase" evidence="3">
    <location>
        <begin position="1"/>
        <end position="187"/>
    </location>
</feature>
<evidence type="ECO:0000313" key="8">
    <source>
        <dbReference type="Proteomes" id="UP000003011"/>
    </source>
</evidence>
<accession>G5GGC0</accession>
<feature type="domain" description="Flavoprotein" evidence="5">
    <location>
        <begin position="3"/>
        <end position="173"/>
    </location>
</feature>
<dbReference type="PATRIC" id="fig|679200.3.peg.644"/>
<dbReference type="RefSeq" id="WP_005539740.1">
    <property type="nucleotide sequence ID" value="NZ_JH378830.1"/>
</dbReference>
<keyword evidence="1 3" id="KW-0210">Decarboxylase</keyword>
<dbReference type="EMBL" id="ACZL01000011">
    <property type="protein sequence ID" value="EHI56330.1"/>
    <property type="molecule type" value="Genomic_DNA"/>
</dbReference>
<comment type="similarity">
    <text evidence="3 4">In the N-terminal section; belongs to the HFCD (homo-oligomeric flavin containing Cys decarboxylase) superfamily.</text>
</comment>
<evidence type="ECO:0000259" key="5">
    <source>
        <dbReference type="Pfam" id="PF02441"/>
    </source>
</evidence>
<dbReference type="InterPro" id="IPR003382">
    <property type="entry name" value="Flavoprotein"/>
</dbReference>
<protein>
    <recommendedName>
        <fullName evidence="3">Coenzyme A biosynthesis bifunctional protein CoaBC</fullName>
    </recommendedName>
    <alternativeName>
        <fullName evidence="3">DNA/pantothenate metabolism flavoprotein</fullName>
    </alternativeName>
    <alternativeName>
        <fullName evidence="3">Phosphopantothenoylcysteine synthetase/decarboxylase</fullName>
        <shortName evidence="3">PPCS-PPCDC</shortName>
    </alternativeName>
    <domain>
        <recommendedName>
            <fullName evidence="3">Phosphopantothenoylcysteine decarboxylase</fullName>
            <shortName evidence="3">PPC decarboxylase</shortName>
            <shortName evidence="3">PPC-DC</shortName>
            <ecNumber evidence="3">4.1.1.36</ecNumber>
        </recommendedName>
        <alternativeName>
            <fullName evidence="3">CoaC</fullName>
        </alternativeName>
    </domain>
    <domain>
        <recommendedName>
            <fullName evidence="3">Phosphopantothenate--cysteine ligase</fullName>
            <ecNumber evidence="3">6.3.2.5</ecNumber>
        </recommendedName>
        <alternativeName>
            <fullName evidence="3">CoaB</fullName>
        </alternativeName>
        <alternativeName>
            <fullName evidence="3">Phosphopantothenoylcysteine synthetase</fullName>
            <shortName evidence="3">PPC synthetase</shortName>
            <shortName evidence="3">PPC-S</shortName>
        </alternativeName>
    </domain>
</protein>
<reference evidence="7 8" key="1">
    <citation type="submission" date="2011-08" db="EMBL/GenBank/DDBJ databases">
        <title>The Genome Sequence of Johnsonella ignava ATCC 51276.</title>
        <authorList>
            <consortium name="The Broad Institute Genome Sequencing Platform"/>
            <person name="Earl A."/>
            <person name="Ward D."/>
            <person name="Feldgarden M."/>
            <person name="Gevers D."/>
            <person name="Izard J."/>
            <person name="Blanton J.M."/>
            <person name="Baranova O.V."/>
            <person name="Dewhirst F.E."/>
            <person name="Young S.K."/>
            <person name="Zeng Q."/>
            <person name="Gargeya S."/>
            <person name="Fitzgerald M."/>
            <person name="Haas B."/>
            <person name="Abouelleil A."/>
            <person name="Alvarado L."/>
            <person name="Arachchi H.M."/>
            <person name="Berlin A."/>
            <person name="Brown A."/>
            <person name="Chapman S.B."/>
            <person name="Chen Z."/>
            <person name="Dunbar C."/>
            <person name="Freedman E."/>
            <person name="Gearin G."/>
            <person name="Gellesch M."/>
            <person name="Goldberg J."/>
            <person name="Griggs A."/>
            <person name="Gujja S."/>
            <person name="Heiman D."/>
            <person name="Howarth C."/>
            <person name="Larson L."/>
            <person name="Lui A."/>
            <person name="MacDonald P.J.P."/>
            <person name="Montmayeur A."/>
            <person name="Murphy C."/>
            <person name="Neiman D."/>
            <person name="Pearson M."/>
            <person name="Priest M."/>
            <person name="Roberts A."/>
            <person name="Saif S."/>
            <person name="Shea T."/>
            <person name="Shenoy N."/>
            <person name="Sisk P."/>
            <person name="Stolte C."/>
            <person name="Sykes S."/>
            <person name="Wortman J."/>
            <person name="Nusbaum C."/>
            <person name="Birren B."/>
        </authorList>
    </citation>
    <scope>NUCLEOTIDE SEQUENCE [LARGE SCALE GENOMIC DNA]</scope>
    <source>
        <strain evidence="7 8">ATCC 51276</strain>
    </source>
</reference>
<dbReference type="PANTHER" id="PTHR14359">
    <property type="entry name" value="HOMO-OLIGOMERIC FLAVIN CONTAINING CYS DECARBOXYLASE FAMILY"/>
    <property type="match status" value="1"/>
</dbReference>
<comment type="cofactor">
    <cofactor evidence="3">
        <name>Mg(2+)</name>
        <dbReference type="ChEBI" id="CHEBI:18420"/>
    </cofactor>
</comment>
<evidence type="ECO:0000256" key="4">
    <source>
        <dbReference type="RuleBase" id="RU364078"/>
    </source>
</evidence>
<comment type="caution">
    <text evidence="3">Lacks conserved residue(s) required for the propagation of feature annotation.</text>
</comment>
<dbReference type="GO" id="GO:0004632">
    <property type="term" value="F:phosphopantothenate--cysteine ligase activity"/>
    <property type="evidence" value="ECO:0007669"/>
    <property type="project" value="UniProtKB-UniRule"/>
</dbReference>
<comment type="similarity">
    <text evidence="3 4">In the C-terminal section; belongs to the PPC synthetase family.</text>
</comment>
<dbReference type="SUPFAM" id="SSF102645">
    <property type="entry name" value="CoaB-like"/>
    <property type="match status" value="1"/>
</dbReference>
<dbReference type="GO" id="GO:0015941">
    <property type="term" value="P:pantothenate catabolic process"/>
    <property type="evidence" value="ECO:0007669"/>
    <property type="project" value="InterPro"/>
</dbReference>
<keyword evidence="2 3" id="KW-0456">Lyase</keyword>
<keyword evidence="3 4" id="KW-0288">FMN</keyword>